<organism evidence="1 2">
    <name type="scientific">Lupinus albus</name>
    <name type="common">White lupine</name>
    <name type="synonym">Lupinus termis</name>
    <dbReference type="NCBI Taxonomy" id="3870"/>
    <lineage>
        <taxon>Eukaryota</taxon>
        <taxon>Viridiplantae</taxon>
        <taxon>Streptophyta</taxon>
        <taxon>Embryophyta</taxon>
        <taxon>Tracheophyta</taxon>
        <taxon>Spermatophyta</taxon>
        <taxon>Magnoliopsida</taxon>
        <taxon>eudicotyledons</taxon>
        <taxon>Gunneridae</taxon>
        <taxon>Pentapetalae</taxon>
        <taxon>rosids</taxon>
        <taxon>fabids</taxon>
        <taxon>Fabales</taxon>
        <taxon>Fabaceae</taxon>
        <taxon>Papilionoideae</taxon>
        <taxon>50 kb inversion clade</taxon>
        <taxon>genistoids sensu lato</taxon>
        <taxon>core genistoids</taxon>
        <taxon>Genisteae</taxon>
        <taxon>Lupinus</taxon>
    </lineage>
</organism>
<evidence type="ECO:0000313" key="2">
    <source>
        <dbReference type="Proteomes" id="UP000447434"/>
    </source>
</evidence>
<dbReference type="EMBL" id="WOCE01000006">
    <property type="protein sequence ID" value="KAE9612267.1"/>
    <property type="molecule type" value="Genomic_DNA"/>
</dbReference>
<reference evidence="2" key="1">
    <citation type="journal article" date="2020" name="Nat. Commun.">
        <title>Genome sequence of the cluster root forming white lupin.</title>
        <authorList>
            <person name="Hufnagel B."/>
            <person name="Marques A."/>
            <person name="Soriano A."/>
            <person name="Marques L."/>
            <person name="Divol F."/>
            <person name="Doumas P."/>
            <person name="Sallet E."/>
            <person name="Mancinotti D."/>
            <person name="Carrere S."/>
            <person name="Marande W."/>
            <person name="Arribat S."/>
            <person name="Keller J."/>
            <person name="Huneau C."/>
            <person name="Blein T."/>
            <person name="Aime D."/>
            <person name="Laguerre M."/>
            <person name="Taylor J."/>
            <person name="Schubert V."/>
            <person name="Nelson M."/>
            <person name="Geu-Flores F."/>
            <person name="Crespi M."/>
            <person name="Gallardo-Guerrero K."/>
            <person name="Delaux P.-M."/>
            <person name="Salse J."/>
            <person name="Berges H."/>
            <person name="Guyot R."/>
            <person name="Gouzy J."/>
            <person name="Peret B."/>
        </authorList>
    </citation>
    <scope>NUCLEOTIDE SEQUENCE [LARGE SCALE GENOMIC DNA]</scope>
    <source>
        <strain evidence="2">cv. Amiga</strain>
    </source>
</reference>
<proteinExistence type="predicted"/>
<comment type="caution">
    <text evidence="1">The sequence shown here is derived from an EMBL/GenBank/DDBJ whole genome shotgun (WGS) entry which is preliminary data.</text>
</comment>
<accession>A0A6A4QE96</accession>
<protein>
    <submittedName>
        <fullName evidence="1">Uncharacterized protein</fullName>
    </submittedName>
</protein>
<evidence type="ECO:0000313" key="1">
    <source>
        <dbReference type="EMBL" id="KAE9612267.1"/>
    </source>
</evidence>
<dbReference type="Proteomes" id="UP000447434">
    <property type="component" value="Chromosome 6"/>
</dbReference>
<sequence length="63" mass="7112">MISIGLSKFRIKNSFGISISTYPSIGSDNFPSTVFNIQYENSMISIALELFCKHMFFGRVNIV</sequence>
<gene>
    <name evidence="1" type="ORF">Lalb_Chr06g0171171</name>
</gene>
<name>A0A6A4QE96_LUPAL</name>
<keyword evidence="2" id="KW-1185">Reference proteome</keyword>
<dbReference type="AlphaFoldDB" id="A0A6A4QE96"/>